<dbReference type="EMBL" id="VITR01000013">
    <property type="protein sequence ID" value="TWB38090.1"/>
    <property type="molecule type" value="Genomic_DNA"/>
</dbReference>
<dbReference type="Gene3D" id="1.25.40.10">
    <property type="entry name" value="Tetratricopeptide repeat domain"/>
    <property type="match status" value="3"/>
</dbReference>
<feature type="domain" description="Cytochrome c-type biogenesis protein H TPR" evidence="7">
    <location>
        <begin position="430"/>
        <end position="542"/>
    </location>
</feature>
<dbReference type="Proteomes" id="UP000315751">
    <property type="component" value="Unassembled WGS sequence"/>
</dbReference>
<dbReference type="InterPro" id="IPR017560">
    <property type="entry name" value="Cyt_c_biogenesis_CcmI"/>
</dbReference>
<feature type="domain" description="Cytochrome c-type biogenesis protein H TPR" evidence="7">
    <location>
        <begin position="148"/>
        <end position="269"/>
    </location>
</feature>
<dbReference type="InterPro" id="IPR019734">
    <property type="entry name" value="TPR_rpt"/>
</dbReference>
<feature type="region of interest" description="Disordered" evidence="6">
    <location>
        <begin position="288"/>
        <end position="329"/>
    </location>
</feature>
<feature type="region of interest" description="Disordered" evidence="6">
    <location>
        <begin position="392"/>
        <end position="416"/>
    </location>
</feature>
<sequence length="556" mass="57881">MMAFWIAAALLTAGVLLALLRPLMRRSVGVEAPGAEGMPEVAIYKDQLAEIERDVARGLLTDDQAAAARTEVSRRLLAADARVQAARAAGAATPTPPAKPSRLLATALMAAVPLLAMGIYLRLGSPDLPGQPAASRTDQGANAQAQAVLRTLQARVADHPKDLEAWKALATTQGMLGQNDKAAASWAQAVDLAPDDANLQASRAEALVLSADGVVGPEAKQALAKALALNPKEPRARYYDGLAVRQAGDLKGAITRWSALLAESPADAPWVPFLRGQLGETATEAGMDPAAVTPQPLPPAGPPATSTPAPGATAPGPTADDVAAASTMSGDDRNAMIRGMVQRLADRLKAQPDDGEGWSRLARAYRVLGENDKAAEAEANAKRYGAATAAAPGTTAGAVPPGMPDPTTMTPEQRSATVKSLLAQFQAAAEKEPDKPEGWARLAQAYEATGDVAKTREAWAKAVAAAPDDAQINLAYARVLLPADGGHPPPAFFTALRVVLKSSPNNPQALWYLGLDAAENGRKAEAKDLWGRLLPLLPEGSDDRKELEGRLKALGT</sequence>
<evidence type="ECO:0000259" key="7">
    <source>
        <dbReference type="Pfam" id="PF23914"/>
    </source>
</evidence>
<keyword evidence="2" id="KW-0677">Repeat</keyword>
<feature type="compositionally biased region" description="Low complexity" evidence="6">
    <location>
        <begin position="392"/>
        <end position="411"/>
    </location>
</feature>
<dbReference type="RefSeq" id="WP_145734838.1">
    <property type="nucleotide sequence ID" value="NZ_VITR01000013.1"/>
</dbReference>
<dbReference type="PANTHER" id="PTHR47870:SF1">
    <property type="entry name" value="CYTOCHROME C-TYPE BIOGENESIS PROTEIN CCMH"/>
    <property type="match status" value="1"/>
</dbReference>
<dbReference type="AlphaFoldDB" id="A0A560GXD7"/>
<organism evidence="8 9">
    <name type="scientific">Nitrospirillum amazonense</name>
    <dbReference type="NCBI Taxonomy" id="28077"/>
    <lineage>
        <taxon>Bacteria</taxon>
        <taxon>Pseudomonadati</taxon>
        <taxon>Pseudomonadota</taxon>
        <taxon>Alphaproteobacteria</taxon>
        <taxon>Rhodospirillales</taxon>
        <taxon>Azospirillaceae</taxon>
        <taxon>Nitrospirillum</taxon>
    </lineage>
</organism>
<reference evidence="8 9" key="1">
    <citation type="submission" date="2019-06" db="EMBL/GenBank/DDBJ databases">
        <title>Genomic Encyclopedia of Type Strains, Phase IV (KMG-V): Genome sequencing to study the core and pangenomes of soil and plant-associated prokaryotes.</title>
        <authorList>
            <person name="Whitman W."/>
        </authorList>
    </citation>
    <scope>NUCLEOTIDE SEQUENCE [LARGE SCALE GENOMIC DNA]</scope>
    <source>
        <strain evidence="8 9">BR 11622</strain>
    </source>
</reference>
<dbReference type="InterPro" id="IPR011990">
    <property type="entry name" value="TPR-like_helical_dom_sf"/>
</dbReference>
<dbReference type="PANTHER" id="PTHR47870">
    <property type="entry name" value="CYTOCHROME C-TYPE BIOGENESIS PROTEIN CCMH"/>
    <property type="match status" value="1"/>
</dbReference>
<feature type="compositionally biased region" description="Low complexity" evidence="6">
    <location>
        <begin position="303"/>
        <end position="319"/>
    </location>
</feature>
<keyword evidence="9" id="KW-1185">Reference proteome</keyword>
<dbReference type="PROSITE" id="PS50005">
    <property type="entry name" value="TPR"/>
    <property type="match status" value="2"/>
</dbReference>
<dbReference type="InterPro" id="IPR056413">
    <property type="entry name" value="TPR_CcmH_CycH"/>
</dbReference>
<dbReference type="GO" id="GO:0017004">
    <property type="term" value="P:cytochrome complex assembly"/>
    <property type="evidence" value="ECO:0007669"/>
    <property type="project" value="UniProtKB-KW"/>
</dbReference>
<dbReference type="GO" id="GO:0030313">
    <property type="term" value="C:cell envelope"/>
    <property type="evidence" value="ECO:0007669"/>
    <property type="project" value="UniProtKB-SubCell"/>
</dbReference>
<comment type="subcellular location">
    <subcellularLocation>
        <location evidence="1">Cell envelope</location>
    </subcellularLocation>
</comment>
<dbReference type="Pfam" id="PF23914">
    <property type="entry name" value="TPR_CcmH_CycH"/>
    <property type="match status" value="2"/>
</dbReference>
<evidence type="ECO:0000256" key="5">
    <source>
        <dbReference type="PROSITE-ProRule" id="PRU00339"/>
    </source>
</evidence>
<evidence type="ECO:0000256" key="1">
    <source>
        <dbReference type="ARBA" id="ARBA00004196"/>
    </source>
</evidence>
<accession>A0A560GXD7</accession>
<keyword evidence="4 5" id="KW-0802">TPR repeat</keyword>
<dbReference type="SUPFAM" id="SSF48452">
    <property type="entry name" value="TPR-like"/>
    <property type="match status" value="2"/>
</dbReference>
<evidence type="ECO:0000313" key="9">
    <source>
        <dbReference type="Proteomes" id="UP000315751"/>
    </source>
</evidence>
<name>A0A560GXD7_9PROT</name>
<keyword evidence="3" id="KW-0201">Cytochrome c-type biogenesis</keyword>
<dbReference type="NCBIfam" id="TIGR03142">
    <property type="entry name" value="cytochro_ccmI"/>
    <property type="match status" value="1"/>
</dbReference>
<comment type="caution">
    <text evidence="8">The sequence shown here is derived from an EMBL/GenBank/DDBJ whole genome shotgun (WGS) entry which is preliminary data.</text>
</comment>
<evidence type="ECO:0000256" key="6">
    <source>
        <dbReference type="SAM" id="MobiDB-lite"/>
    </source>
</evidence>
<feature type="repeat" description="TPR" evidence="5">
    <location>
        <begin position="436"/>
        <end position="469"/>
    </location>
</feature>
<dbReference type="GO" id="GO:0005886">
    <property type="term" value="C:plasma membrane"/>
    <property type="evidence" value="ECO:0007669"/>
    <property type="project" value="TreeGrafter"/>
</dbReference>
<evidence type="ECO:0000256" key="4">
    <source>
        <dbReference type="ARBA" id="ARBA00022803"/>
    </source>
</evidence>
<feature type="repeat" description="TPR" evidence="5">
    <location>
        <begin position="163"/>
        <end position="196"/>
    </location>
</feature>
<dbReference type="InterPro" id="IPR051263">
    <property type="entry name" value="C-type_cytochrome_biogenesis"/>
</dbReference>
<gene>
    <name evidence="8" type="ORF">FBZ90_11382</name>
</gene>
<evidence type="ECO:0000256" key="2">
    <source>
        <dbReference type="ARBA" id="ARBA00022737"/>
    </source>
</evidence>
<evidence type="ECO:0000256" key="3">
    <source>
        <dbReference type="ARBA" id="ARBA00022748"/>
    </source>
</evidence>
<dbReference type="OrthoDB" id="9815847at2"/>
<evidence type="ECO:0000313" key="8">
    <source>
        <dbReference type="EMBL" id="TWB38090.1"/>
    </source>
</evidence>
<proteinExistence type="predicted"/>
<dbReference type="SMART" id="SM00028">
    <property type="entry name" value="TPR"/>
    <property type="match status" value="5"/>
</dbReference>
<protein>
    <submittedName>
        <fullName evidence="8">Cytochrome c-type biogenesis protein CcmH</fullName>
    </submittedName>
</protein>